<reference evidence="2" key="1">
    <citation type="journal article" date="2014" name="Front. Microbiol.">
        <title>High frequency of phylogenetically diverse reductive dehalogenase-homologous genes in deep subseafloor sedimentary metagenomes.</title>
        <authorList>
            <person name="Kawai M."/>
            <person name="Futagami T."/>
            <person name="Toyoda A."/>
            <person name="Takaki Y."/>
            <person name="Nishi S."/>
            <person name="Hori S."/>
            <person name="Arai W."/>
            <person name="Tsubouchi T."/>
            <person name="Morono Y."/>
            <person name="Uchiyama I."/>
            <person name="Ito T."/>
            <person name="Fujiyama A."/>
            <person name="Inagaki F."/>
            <person name="Takami H."/>
        </authorList>
    </citation>
    <scope>NUCLEOTIDE SEQUENCE</scope>
    <source>
        <strain evidence="2">Expedition CK06-06</strain>
    </source>
</reference>
<dbReference type="SUPFAM" id="SSF51730">
    <property type="entry name" value="FAD-linked oxidoreductase"/>
    <property type="match status" value="1"/>
</dbReference>
<organism evidence="2">
    <name type="scientific">marine sediment metagenome</name>
    <dbReference type="NCBI Taxonomy" id="412755"/>
    <lineage>
        <taxon>unclassified sequences</taxon>
        <taxon>metagenomes</taxon>
        <taxon>ecological metagenomes</taxon>
    </lineage>
</organism>
<gene>
    <name evidence="2" type="ORF">S01H1_32419</name>
</gene>
<dbReference type="EMBL" id="BARS01020070">
    <property type="protein sequence ID" value="GAG03017.1"/>
    <property type="molecule type" value="Genomic_DNA"/>
</dbReference>
<comment type="caution">
    <text evidence="2">The sequence shown here is derived from an EMBL/GenBank/DDBJ whole genome shotgun (WGS) entry which is preliminary data.</text>
</comment>
<protein>
    <recommendedName>
        <fullName evidence="3">Methylenetetrahydrofolate reductase (NAD(P)H)</fullName>
    </recommendedName>
</protein>
<evidence type="ECO:0000313" key="2">
    <source>
        <dbReference type="EMBL" id="GAG03017.1"/>
    </source>
</evidence>
<dbReference type="AlphaFoldDB" id="X0UUZ5"/>
<feature type="non-terminal residue" evidence="2">
    <location>
        <position position="64"/>
    </location>
</feature>
<dbReference type="GO" id="GO:0016491">
    <property type="term" value="F:oxidoreductase activity"/>
    <property type="evidence" value="ECO:0007669"/>
    <property type="project" value="UniProtKB-KW"/>
</dbReference>
<proteinExistence type="predicted"/>
<evidence type="ECO:0008006" key="3">
    <source>
        <dbReference type="Google" id="ProtNLM"/>
    </source>
</evidence>
<dbReference type="InterPro" id="IPR029041">
    <property type="entry name" value="FAD-linked_oxidoreductase-like"/>
</dbReference>
<dbReference type="Gene3D" id="3.20.20.220">
    <property type="match status" value="1"/>
</dbReference>
<sequence>MREKLAAGRFVVSVEVDPPHGLVPDRALAGASLLQQANVDCINVGDSPLARVRMSPVAMAIFLQ</sequence>
<accession>X0UUZ5</accession>
<name>X0UUZ5_9ZZZZ</name>
<keyword evidence="1" id="KW-0560">Oxidoreductase</keyword>
<evidence type="ECO:0000256" key="1">
    <source>
        <dbReference type="ARBA" id="ARBA00023002"/>
    </source>
</evidence>